<dbReference type="OrthoDB" id="3066781at2759"/>
<name>A0A165BPQ3_9APHY</name>
<dbReference type="InterPro" id="IPR008991">
    <property type="entry name" value="Translation_prot_SH3-like_sf"/>
</dbReference>
<feature type="compositionally biased region" description="Polar residues" evidence="1">
    <location>
        <begin position="421"/>
        <end position="432"/>
    </location>
</feature>
<evidence type="ECO:0000313" key="4">
    <source>
        <dbReference type="Proteomes" id="UP000076871"/>
    </source>
</evidence>
<dbReference type="InterPro" id="IPR039659">
    <property type="entry name" value="SPT5"/>
</dbReference>
<proteinExistence type="predicted"/>
<dbReference type="GO" id="GO:0032784">
    <property type="term" value="P:regulation of DNA-templated transcription elongation"/>
    <property type="evidence" value="ECO:0007669"/>
    <property type="project" value="InterPro"/>
</dbReference>
<dbReference type="RefSeq" id="XP_040759171.1">
    <property type="nucleotide sequence ID" value="XM_040907340.1"/>
</dbReference>
<dbReference type="InterPro" id="IPR005824">
    <property type="entry name" value="KOW"/>
</dbReference>
<keyword evidence="4" id="KW-1185">Reference proteome</keyword>
<evidence type="ECO:0000313" key="3">
    <source>
        <dbReference type="EMBL" id="KZT01431.1"/>
    </source>
</evidence>
<protein>
    <recommendedName>
        <fullName evidence="2">KOW domain-containing protein</fullName>
    </recommendedName>
</protein>
<dbReference type="GO" id="GO:0006357">
    <property type="term" value="P:regulation of transcription by RNA polymerase II"/>
    <property type="evidence" value="ECO:0007669"/>
    <property type="project" value="InterPro"/>
</dbReference>
<evidence type="ECO:0000256" key="1">
    <source>
        <dbReference type="SAM" id="MobiDB-lite"/>
    </source>
</evidence>
<sequence>MVPRELARQFIDIEAVVDRDEEETDGGEDEDNIREFIVRDPVEPEDRPQRQRPITAFYPLVDAEAAEELAGHYTESACRERAQLDSAAIAELSTSITRAFVPPCATQAITPGSWVRVQRGQYARKLAYVEDVQDGRVTVWRRSRQSSKSHKSSKSFKDGLVRLRYGADMVSALADPPREHEIAPFLGLSWIPMEALDYIVHQAYIATLAEHDRVRVTAGQLMGLEGTIQSIADGNAELAVSNDPVAVVMVRLAELHRLFKPGDDVKIIRGTHTGSTGIVLSNSVDGNEVELVLHSEDNDELVTARSVDVCMDNPALRLAKTPSQDSLHRSQNDLSVDTSMKSMCGDRHPYTGRRVMVIADSFKGHKGYLKFEYNGKFQVQLDAPRGDDENTIFPFIPRQGKESKLAGSSKVEDVKARDTSRSSTPQPTPDTALNIINSLQNTEDLASFIAWDPSSTIEDVEMLASSQAVRQDINALEQAEADDQPSASFPELTPDEHQPEQAEPEPTEPLAFLFLENAQEILSKMRNIALRINSDITHEGLHDGDFVSLCLGTPTVDDGSRKINVSHGGPAYKKIIAIPIENLRPLRAAVGDSVLVVAGPDIGLIGEIREATSTEFLLKAKGKPGKRIRAKVPLVAQLRENVIPRIRKRYGIICNHQ</sequence>
<feature type="domain" description="KOW" evidence="2">
    <location>
        <begin position="207"/>
        <end position="234"/>
    </location>
</feature>
<feature type="region of interest" description="Disordered" evidence="1">
    <location>
        <begin position="478"/>
        <end position="505"/>
    </location>
</feature>
<dbReference type="AlphaFoldDB" id="A0A165BPQ3"/>
<feature type="domain" description="KOW" evidence="2">
    <location>
        <begin position="108"/>
        <end position="135"/>
    </location>
</feature>
<dbReference type="InParanoid" id="A0A165BPQ3"/>
<dbReference type="GO" id="GO:0032044">
    <property type="term" value="C:DSIF complex"/>
    <property type="evidence" value="ECO:0007669"/>
    <property type="project" value="TreeGrafter"/>
</dbReference>
<dbReference type="PANTHER" id="PTHR11125:SF7">
    <property type="entry name" value="TRANSCRIPTION ELONGATION FACTOR SPT5"/>
    <property type="match status" value="1"/>
</dbReference>
<dbReference type="PANTHER" id="PTHR11125">
    <property type="entry name" value="SUPPRESSOR OF TY 5"/>
    <property type="match status" value="1"/>
</dbReference>
<dbReference type="Gene3D" id="2.30.30.30">
    <property type="match status" value="1"/>
</dbReference>
<reference evidence="3 4" key="1">
    <citation type="journal article" date="2016" name="Mol. Biol. Evol.">
        <title>Comparative Genomics of Early-Diverging Mushroom-Forming Fungi Provides Insights into the Origins of Lignocellulose Decay Capabilities.</title>
        <authorList>
            <person name="Nagy L.G."/>
            <person name="Riley R."/>
            <person name="Tritt A."/>
            <person name="Adam C."/>
            <person name="Daum C."/>
            <person name="Floudas D."/>
            <person name="Sun H."/>
            <person name="Yadav J.S."/>
            <person name="Pangilinan J."/>
            <person name="Larsson K.H."/>
            <person name="Matsuura K."/>
            <person name="Barry K."/>
            <person name="Labutti K."/>
            <person name="Kuo R."/>
            <person name="Ohm R.A."/>
            <person name="Bhattacharya S.S."/>
            <person name="Shirouzu T."/>
            <person name="Yoshinaga Y."/>
            <person name="Martin F.M."/>
            <person name="Grigoriev I.V."/>
            <person name="Hibbett D.S."/>
        </authorList>
    </citation>
    <scope>NUCLEOTIDE SEQUENCE [LARGE SCALE GENOMIC DNA]</scope>
    <source>
        <strain evidence="3 4">93-53</strain>
    </source>
</reference>
<dbReference type="Proteomes" id="UP000076871">
    <property type="component" value="Unassembled WGS sequence"/>
</dbReference>
<feature type="compositionally biased region" description="Basic and acidic residues" evidence="1">
    <location>
        <begin position="399"/>
        <end position="420"/>
    </location>
</feature>
<evidence type="ECO:0000259" key="2">
    <source>
        <dbReference type="SMART" id="SM00739"/>
    </source>
</evidence>
<gene>
    <name evidence="3" type="ORF">LAESUDRAFT_717446</name>
</gene>
<organism evidence="3 4">
    <name type="scientific">Laetiporus sulphureus 93-53</name>
    <dbReference type="NCBI Taxonomy" id="1314785"/>
    <lineage>
        <taxon>Eukaryota</taxon>
        <taxon>Fungi</taxon>
        <taxon>Dikarya</taxon>
        <taxon>Basidiomycota</taxon>
        <taxon>Agaricomycotina</taxon>
        <taxon>Agaricomycetes</taxon>
        <taxon>Polyporales</taxon>
        <taxon>Laetiporus</taxon>
    </lineage>
</organism>
<dbReference type="GeneID" id="63824369"/>
<feature type="domain" description="KOW" evidence="2">
    <location>
        <begin position="587"/>
        <end position="614"/>
    </location>
</feature>
<feature type="domain" description="KOW" evidence="2">
    <location>
        <begin position="348"/>
        <end position="376"/>
    </location>
</feature>
<accession>A0A165BPQ3</accession>
<feature type="region of interest" description="Disordered" evidence="1">
    <location>
        <begin position="390"/>
        <end position="432"/>
    </location>
</feature>
<dbReference type="EMBL" id="KV427664">
    <property type="protein sequence ID" value="KZT01431.1"/>
    <property type="molecule type" value="Genomic_DNA"/>
</dbReference>
<feature type="domain" description="KOW" evidence="2">
    <location>
        <begin position="258"/>
        <end position="285"/>
    </location>
</feature>
<dbReference type="SUPFAM" id="SSF50104">
    <property type="entry name" value="Translation proteins SH3-like domain"/>
    <property type="match status" value="1"/>
</dbReference>
<dbReference type="GO" id="GO:0006368">
    <property type="term" value="P:transcription elongation by RNA polymerase II"/>
    <property type="evidence" value="ECO:0007669"/>
    <property type="project" value="TreeGrafter"/>
</dbReference>
<dbReference type="InterPro" id="IPR014722">
    <property type="entry name" value="Rib_uL2_dom2"/>
</dbReference>
<dbReference type="GO" id="GO:0003729">
    <property type="term" value="F:mRNA binding"/>
    <property type="evidence" value="ECO:0007669"/>
    <property type="project" value="TreeGrafter"/>
</dbReference>
<dbReference type="SMART" id="SM00739">
    <property type="entry name" value="KOW"/>
    <property type="match status" value="5"/>
</dbReference>